<accession>A0AAN7AIW0</accession>
<evidence type="ECO:0000256" key="1">
    <source>
        <dbReference type="SAM" id="MobiDB-lite"/>
    </source>
</evidence>
<reference evidence="2" key="1">
    <citation type="journal article" date="2023" name="Mol. Phylogenet. Evol.">
        <title>Genome-scale phylogeny and comparative genomics of the fungal order Sordariales.</title>
        <authorList>
            <person name="Hensen N."/>
            <person name="Bonometti L."/>
            <person name="Westerberg I."/>
            <person name="Brannstrom I.O."/>
            <person name="Guillou S."/>
            <person name="Cros-Aarteil S."/>
            <person name="Calhoun S."/>
            <person name="Haridas S."/>
            <person name="Kuo A."/>
            <person name="Mondo S."/>
            <person name="Pangilinan J."/>
            <person name="Riley R."/>
            <person name="LaButti K."/>
            <person name="Andreopoulos B."/>
            <person name="Lipzen A."/>
            <person name="Chen C."/>
            <person name="Yan M."/>
            <person name="Daum C."/>
            <person name="Ng V."/>
            <person name="Clum A."/>
            <person name="Steindorff A."/>
            <person name="Ohm R.A."/>
            <person name="Martin F."/>
            <person name="Silar P."/>
            <person name="Natvig D.O."/>
            <person name="Lalanne C."/>
            <person name="Gautier V."/>
            <person name="Ament-Velasquez S.L."/>
            <person name="Kruys A."/>
            <person name="Hutchinson M.I."/>
            <person name="Powell A.J."/>
            <person name="Barry K."/>
            <person name="Miller A.N."/>
            <person name="Grigoriev I.V."/>
            <person name="Debuchy R."/>
            <person name="Gladieux P."/>
            <person name="Hiltunen Thoren M."/>
            <person name="Johannesson H."/>
        </authorList>
    </citation>
    <scope>NUCLEOTIDE SEQUENCE</scope>
    <source>
        <strain evidence="2">PSN309</strain>
    </source>
</reference>
<dbReference type="EMBL" id="MU864383">
    <property type="protein sequence ID" value="KAK4188843.1"/>
    <property type="molecule type" value="Genomic_DNA"/>
</dbReference>
<dbReference type="Proteomes" id="UP001302126">
    <property type="component" value="Unassembled WGS sequence"/>
</dbReference>
<gene>
    <name evidence="2" type="ORF">QBC35DRAFT_495355</name>
</gene>
<protein>
    <recommendedName>
        <fullName evidence="4">HNH nuclease domain-containing protein</fullName>
    </recommendedName>
</protein>
<comment type="caution">
    <text evidence="2">The sequence shown here is derived from an EMBL/GenBank/DDBJ whole genome shotgun (WGS) entry which is preliminary data.</text>
</comment>
<keyword evidence="3" id="KW-1185">Reference proteome</keyword>
<evidence type="ECO:0000313" key="3">
    <source>
        <dbReference type="Proteomes" id="UP001302126"/>
    </source>
</evidence>
<evidence type="ECO:0000313" key="2">
    <source>
        <dbReference type="EMBL" id="KAK4188843.1"/>
    </source>
</evidence>
<organism evidence="2 3">
    <name type="scientific">Podospora australis</name>
    <dbReference type="NCBI Taxonomy" id="1536484"/>
    <lineage>
        <taxon>Eukaryota</taxon>
        <taxon>Fungi</taxon>
        <taxon>Dikarya</taxon>
        <taxon>Ascomycota</taxon>
        <taxon>Pezizomycotina</taxon>
        <taxon>Sordariomycetes</taxon>
        <taxon>Sordariomycetidae</taxon>
        <taxon>Sordariales</taxon>
        <taxon>Podosporaceae</taxon>
        <taxon>Podospora</taxon>
    </lineage>
</organism>
<proteinExistence type="predicted"/>
<evidence type="ECO:0008006" key="4">
    <source>
        <dbReference type="Google" id="ProtNLM"/>
    </source>
</evidence>
<name>A0AAN7AIW0_9PEZI</name>
<reference evidence="2" key="2">
    <citation type="submission" date="2023-05" db="EMBL/GenBank/DDBJ databases">
        <authorList>
            <consortium name="Lawrence Berkeley National Laboratory"/>
            <person name="Steindorff A."/>
            <person name="Hensen N."/>
            <person name="Bonometti L."/>
            <person name="Westerberg I."/>
            <person name="Brannstrom I.O."/>
            <person name="Guillou S."/>
            <person name="Cros-Aarteil S."/>
            <person name="Calhoun S."/>
            <person name="Haridas S."/>
            <person name="Kuo A."/>
            <person name="Mondo S."/>
            <person name="Pangilinan J."/>
            <person name="Riley R."/>
            <person name="Labutti K."/>
            <person name="Andreopoulos B."/>
            <person name="Lipzen A."/>
            <person name="Chen C."/>
            <person name="Yanf M."/>
            <person name="Daum C."/>
            <person name="Ng V."/>
            <person name="Clum A."/>
            <person name="Ohm R."/>
            <person name="Martin F."/>
            <person name="Silar P."/>
            <person name="Natvig D."/>
            <person name="Lalanne C."/>
            <person name="Gautier V."/>
            <person name="Ament-Velasquez S.L."/>
            <person name="Kruys A."/>
            <person name="Hutchinson M.I."/>
            <person name="Powell A.J."/>
            <person name="Barry K."/>
            <person name="Miller A.N."/>
            <person name="Grigoriev I.V."/>
            <person name="Debuchy R."/>
            <person name="Gladieux P."/>
            <person name="Thoren M.H."/>
            <person name="Johannesson H."/>
        </authorList>
    </citation>
    <scope>NUCLEOTIDE SEQUENCE</scope>
    <source>
        <strain evidence="2">PSN309</strain>
    </source>
</reference>
<feature type="region of interest" description="Disordered" evidence="1">
    <location>
        <begin position="192"/>
        <end position="214"/>
    </location>
</feature>
<dbReference type="AlphaFoldDB" id="A0AAN7AIW0"/>
<feature type="compositionally biased region" description="Basic and acidic residues" evidence="1">
    <location>
        <begin position="192"/>
        <end position="206"/>
    </location>
</feature>
<sequence length="214" mass="24925">MTPIWFSETWVDCFLVTDDRDWNIIALSPKLWKYWDREYFGLECVDSQQQGDMTRLTLRLNWLPILKEKQDPTRKINLDHPDEIPAPVFFDPRHEYTYGDLYGDLYEHRPCGTLSTGDTFSLDVKAENADKTMRALKLRWTMMQIASMSGAVASPEVLRAHLNFHDHNLDPDEVGANEVPRLPSQILKARLESFQREKQGKGRRVEGQGARESW</sequence>